<accession>A0AAD4M7I2</accession>
<gene>
    <name evidence="2" type="ORF">B0F90DRAFT_1709163</name>
</gene>
<reference evidence="2" key="1">
    <citation type="journal article" date="2022" name="New Phytol.">
        <title>Evolutionary transition to the ectomycorrhizal habit in the genomes of a hyperdiverse lineage of mushroom-forming fungi.</title>
        <authorList>
            <person name="Looney B."/>
            <person name="Miyauchi S."/>
            <person name="Morin E."/>
            <person name="Drula E."/>
            <person name="Courty P.E."/>
            <person name="Kohler A."/>
            <person name="Kuo A."/>
            <person name="LaButti K."/>
            <person name="Pangilinan J."/>
            <person name="Lipzen A."/>
            <person name="Riley R."/>
            <person name="Andreopoulos W."/>
            <person name="He G."/>
            <person name="Johnson J."/>
            <person name="Nolan M."/>
            <person name="Tritt A."/>
            <person name="Barry K.W."/>
            <person name="Grigoriev I.V."/>
            <person name="Nagy L.G."/>
            <person name="Hibbett D."/>
            <person name="Henrissat B."/>
            <person name="Matheny P.B."/>
            <person name="Labbe J."/>
            <person name="Martin F.M."/>
        </authorList>
    </citation>
    <scope>NUCLEOTIDE SEQUENCE</scope>
    <source>
        <strain evidence="2">BPL690</strain>
    </source>
</reference>
<evidence type="ECO:0000313" key="3">
    <source>
        <dbReference type="Proteomes" id="UP001203297"/>
    </source>
</evidence>
<dbReference type="Proteomes" id="UP001203297">
    <property type="component" value="Unassembled WGS sequence"/>
</dbReference>
<dbReference type="PANTHER" id="PTHR37487">
    <property type="entry name" value="CHROMOSOME 1, WHOLE GENOME SHOTGUN SEQUENCE"/>
    <property type="match status" value="1"/>
</dbReference>
<dbReference type="EMBL" id="WTXG01000008">
    <property type="protein sequence ID" value="KAI0303803.1"/>
    <property type="molecule type" value="Genomic_DNA"/>
</dbReference>
<organism evidence="2 3">
    <name type="scientific">Multifurca ochricompacta</name>
    <dbReference type="NCBI Taxonomy" id="376703"/>
    <lineage>
        <taxon>Eukaryota</taxon>
        <taxon>Fungi</taxon>
        <taxon>Dikarya</taxon>
        <taxon>Basidiomycota</taxon>
        <taxon>Agaricomycotina</taxon>
        <taxon>Agaricomycetes</taxon>
        <taxon>Russulales</taxon>
        <taxon>Russulaceae</taxon>
        <taxon>Multifurca</taxon>
    </lineage>
</organism>
<comment type="caution">
    <text evidence="2">The sequence shown here is derived from an EMBL/GenBank/DDBJ whole genome shotgun (WGS) entry which is preliminary data.</text>
</comment>
<protein>
    <submittedName>
        <fullName evidence="2">Uncharacterized protein</fullName>
    </submittedName>
</protein>
<sequence>MFSTLFSATLLSLLAVRAVHADFTVQTPAFTQCAPARFSWDHTGGPYNIIIANETDPCGDTVADLGDHQSNSLTWNVTIPAGWKIMISVEDAHGDEAWSGAIVVQHSNDDSCLSAAERSSLNGGTPYSYVVLHTPIHSDVDTPPEVTCPTQVPPP</sequence>
<feature type="chain" id="PRO_5041959293" evidence="1">
    <location>
        <begin position="22"/>
        <end position="155"/>
    </location>
</feature>
<keyword evidence="3" id="KW-1185">Reference proteome</keyword>
<proteinExistence type="predicted"/>
<evidence type="ECO:0000256" key="1">
    <source>
        <dbReference type="SAM" id="SignalP"/>
    </source>
</evidence>
<evidence type="ECO:0000313" key="2">
    <source>
        <dbReference type="EMBL" id="KAI0303803.1"/>
    </source>
</evidence>
<dbReference type="PANTHER" id="PTHR37487:SF3">
    <property type="entry name" value="CLEAVAGE_POLYADENYLATION SPECIFICITY FACTOR A SUBUNIT N-TERMINAL DOMAIN-CONTAINING PROTEIN"/>
    <property type="match status" value="1"/>
</dbReference>
<feature type="signal peptide" evidence="1">
    <location>
        <begin position="1"/>
        <end position="21"/>
    </location>
</feature>
<name>A0AAD4M7I2_9AGAM</name>
<keyword evidence="1" id="KW-0732">Signal</keyword>
<dbReference type="AlphaFoldDB" id="A0AAD4M7I2"/>